<reference evidence="1" key="1">
    <citation type="submission" date="2021-09" db="EMBL/GenBank/DDBJ databases">
        <authorList>
            <consortium name="AG Swart"/>
            <person name="Singh M."/>
            <person name="Singh A."/>
            <person name="Seah K."/>
            <person name="Emmerich C."/>
        </authorList>
    </citation>
    <scope>NUCLEOTIDE SEQUENCE</scope>
    <source>
        <strain evidence="1">ATCC30299</strain>
    </source>
</reference>
<dbReference type="InterPro" id="IPR011044">
    <property type="entry name" value="Quino_amine_DH_bsu"/>
</dbReference>
<dbReference type="AlphaFoldDB" id="A0AAU9JQ01"/>
<keyword evidence="2" id="KW-1185">Reference proteome</keyword>
<gene>
    <name evidence="1" type="ORF">BSTOLATCC_MIC41860</name>
</gene>
<protein>
    <submittedName>
        <fullName evidence="1">Uncharacterized protein</fullName>
    </submittedName>
</protein>
<evidence type="ECO:0000313" key="2">
    <source>
        <dbReference type="Proteomes" id="UP001162131"/>
    </source>
</evidence>
<sequence length="316" mass="36290">MARSLSLYSELQRLKPGHVLFKPKHIRSRDKLLLKYKNTRKCKKEPKRAKLTKPLLLKSARKNVNQCLQRNGKLLFAWDGNIVKLNLKSMKTVQKSSSLNLTYPGGVVMCAIPDQKFFCVDCQGGWIFVFDIKLNISIIKSVELRKWGTIIYLNGLIYEFLDMENSYRALETYDLKTDRRKKVALIKNDGFGIGVVCAVFEEKIAFTANGSVRIFDPFCNSCSEALKLDHQWGFTLLVANDKLYCIQSHGLVFESIARDFTQWICIGRNTICYGIYGLPLYSLYDGSIYFVGAPVNPSLYEFNLKTRKIVFIDHLF</sequence>
<organism evidence="1 2">
    <name type="scientific">Blepharisma stoltei</name>
    <dbReference type="NCBI Taxonomy" id="1481888"/>
    <lineage>
        <taxon>Eukaryota</taxon>
        <taxon>Sar</taxon>
        <taxon>Alveolata</taxon>
        <taxon>Ciliophora</taxon>
        <taxon>Postciliodesmatophora</taxon>
        <taxon>Heterotrichea</taxon>
        <taxon>Heterotrichida</taxon>
        <taxon>Blepharismidae</taxon>
        <taxon>Blepharisma</taxon>
    </lineage>
</organism>
<dbReference type="EMBL" id="CAJZBQ010000041">
    <property type="protein sequence ID" value="CAG9326586.1"/>
    <property type="molecule type" value="Genomic_DNA"/>
</dbReference>
<dbReference type="Proteomes" id="UP001162131">
    <property type="component" value="Unassembled WGS sequence"/>
</dbReference>
<dbReference type="SUPFAM" id="SSF50969">
    <property type="entry name" value="YVTN repeat-like/Quinoprotein amine dehydrogenase"/>
    <property type="match status" value="1"/>
</dbReference>
<proteinExistence type="predicted"/>
<evidence type="ECO:0000313" key="1">
    <source>
        <dbReference type="EMBL" id="CAG9326586.1"/>
    </source>
</evidence>
<comment type="caution">
    <text evidence="1">The sequence shown here is derived from an EMBL/GenBank/DDBJ whole genome shotgun (WGS) entry which is preliminary data.</text>
</comment>
<accession>A0AAU9JQ01</accession>
<name>A0AAU9JQ01_9CILI</name>